<feature type="region of interest" description="Disordered" evidence="1">
    <location>
        <begin position="232"/>
        <end position="252"/>
    </location>
</feature>
<dbReference type="Pfam" id="PF23550">
    <property type="entry name" value="zf_Tbcl_Rhp7"/>
    <property type="match status" value="1"/>
</dbReference>
<dbReference type="EMBL" id="JAVDPF010000060">
    <property type="protein sequence ID" value="KAL1865439.1"/>
    <property type="molecule type" value="Genomic_DNA"/>
</dbReference>
<organism evidence="3 4">
    <name type="scientific">Paecilomyces lecythidis</name>
    <dbReference type="NCBI Taxonomy" id="3004212"/>
    <lineage>
        <taxon>Eukaryota</taxon>
        <taxon>Fungi</taxon>
        <taxon>Dikarya</taxon>
        <taxon>Ascomycota</taxon>
        <taxon>Pezizomycotina</taxon>
        <taxon>Eurotiomycetes</taxon>
        <taxon>Eurotiomycetidae</taxon>
        <taxon>Eurotiales</taxon>
        <taxon>Thermoascaceae</taxon>
        <taxon>Paecilomyces</taxon>
    </lineage>
</organism>
<dbReference type="PANTHER" id="PTHR13318:SF234">
    <property type="entry name" value="RNI-LIKE PROTEIN"/>
    <property type="match status" value="1"/>
</dbReference>
<proteinExistence type="predicted"/>
<dbReference type="InterPro" id="IPR006553">
    <property type="entry name" value="Leu-rich_rpt_Cys-con_subtyp"/>
</dbReference>
<feature type="domain" description="DNA repair protein rhp7 treble clef" evidence="2">
    <location>
        <begin position="193"/>
        <end position="230"/>
    </location>
</feature>
<evidence type="ECO:0000256" key="1">
    <source>
        <dbReference type="SAM" id="MobiDB-lite"/>
    </source>
</evidence>
<dbReference type="InterPro" id="IPR032675">
    <property type="entry name" value="LRR_dom_sf"/>
</dbReference>
<feature type="compositionally biased region" description="Basic and acidic residues" evidence="1">
    <location>
        <begin position="110"/>
        <end position="120"/>
    </location>
</feature>
<comment type="caution">
    <text evidence="3">The sequence shown here is derived from an EMBL/GenBank/DDBJ whole genome shotgun (WGS) entry which is preliminary data.</text>
</comment>
<dbReference type="GO" id="GO:0003677">
    <property type="term" value="F:DNA binding"/>
    <property type="evidence" value="ECO:0007669"/>
    <property type="project" value="UniProtKB-KW"/>
</dbReference>
<dbReference type="Proteomes" id="UP001583193">
    <property type="component" value="Unassembled WGS sequence"/>
</dbReference>
<dbReference type="PANTHER" id="PTHR13318">
    <property type="entry name" value="PARTNER OF PAIRED, ISOFORM B-RELATED"/>
    <property type="match status" value="1"/>
</dbReference>
<feature type="compositionally biased region" description="Acidic residues" evidence="1">
    <location>
        <begin position="125"/>
        <end position="134"/>
    </location>
</feature>
<name>A0ABR3WPX2_9EURO</name>
<sequence length="665" mass="74729">MIPAVIGNPAVSPALIGIATRPAPRKVERESITGSCDLEASQPPVYVHLRQLLAGAGLCSQRIEENNGGKKTDGEPDSGPLCRHSALTDFLASNNISAAQIANDYQQRVREAERQAELERANNGNDEEEYEESVSETPEQRKKRKRKETATLNKIKQSKAFARRKSRQGDDDDPDYDDELARDMMYQKSRPLPGQFDNCENCSKRFTVTAYSKTGPDGGLLCAKCSKELADEEKKAMPKKRGPKNSRRQNRSNLLDGIVQNGALSLVEMCTKKVADNINDVEEFGDLPHQLLHRLSQILSKRRVLTPRTLNLFLRPDLDSINIYDCAKLETDDFQKIFTFMPSLVDVNLRFAGQMKDNVLDYIMDRNLKIKRLQLDSANLVSDDCWRRFFQKMGSHLESLKLSNLDSSLDDETVKEICTHCTDLRRLKLKECWKTGDESLRAITNLKSLEHLSLDFLQDTQAETIVDVVDQLGPNLRTLSLHGFRNTNDTLLECIHRRCNKLSKLRLSENAVCTDKGYAHLFTNWPNPPLTFVDLSSTRDVDNANPNGPPEPIGLASEGFVALMEHSGLKVRTLNISSCRHISRGAFEEVFDKNRTYPHLEELDISFHTVVDDYLVNCIFKACPAMKKLVAFACFNVRDVRVPAGVALIGGLNAQDSIVLEGGFQ</sequence>
<evidence type="ECO:0000259" key="2">
    <source>
        <dbReference type="Pfam" id="PF23550"/>
    </source>
</evidence>
<dbReference type="Gene3D" id="3.80.10.10">
    <property type="entry name" value="Ribonuclease Inhibitor"/>
    <property type="match status" value="2"/>
</dbReference>
<dbReference type="SMART" id="SM00367">
    <property type="entry name" value="LRR_CC"/>
    <property type="match status" value="5"/>
</dbReference>
<feature type="compositionally biased region" description="Basic residues" evidence="1">
    <location>
        <begin position="237"/>
        <end position="250"/>
    </location>
</feature>
<dbReference type="SUPFAM" id="SSF52047">
    <property type="entry name" value="RNI-like"/>
    <property type="match status" value="1"/>
</dbReference>
<reference evidence="3 4" key="1">
    <citation type="journal article" date="2024" name="IMA Fungus">
        <title>IMA Genome - F19 : A genome assembly and annotation guide to empower mycologists, including annotated draft genome sequences of Ceratocystis pirilliformis, Diaporthe australafricana, Fusarium ophioides, Paecilomyces lecythidis, and Sporothrix stenoceras.</title>
        <authorList>
            <person name="Aylward J."/>
            <person name="Wilson A.M."/>
            <person name="Visagie C.M."/>
            <person name="Spraker J."/>
            <person name="Barnes I."/>
            <person name="Buitendag C."/>
            <person name="Ceriani C."/>
            <person name="Del Mar Angel L."/>
            <person name="du Plessis D."/>
            <person name="Fuchs T."/>
            <person name="Gasser K."/>
            <person name="Kramer D."/>
            <person name="Li W."/>
            <person name="Munsamy K."/>
            <person name="Piso A."/>
            <person name="Price J.L."/>
            <person name="Sonnekus B."/>
            <person name="Thomas C."/>
            <person name="van der Nest A."/>
            <person name="van Dijk A."/>
            <person name="van Heerden A."/>
            <person name="van Vuuren N."/>
            <person name="Yilmaz N."/>
            <person name="Duong T.A."/>
            <person name="van der Merwe N.A."/>
            <person name="Wingfield M.J."/>
            <person name="Wingfield B.D."/>
        </authorList>
    </citation>
    <scope>NUCLEOTIDE SEQUENCE [LARGE SCALE GENOMIC DNA]</scope>
    <source>
        <strain evidence="3 4">CMW 18167</strain>
    </source>
</reference>
<keyword evidence="4" id="KW-1185">Reference proteome</keyword>
<keyword evidence="3" id="KW-0238">DNA-binding</keyword>
<accession>A0ABR3WPX2</accession>
<feature type="region of interest" description="Disordered" evidence="1">
    <location>
        <begin position="110"/>
        <end position="178"/>
    </location>
</feature>
<dbReference type="InterPro" id="IPR056451">
    <property type="entry name" value="Znf_Tbcl_Rhp7"/>
</dbReference>
<gene>
    <name evidence="3" type="primary">RAD7</name>
    <name evidence="3" type="ORF">Plec18167_009401</name>
</gene>
<evidence type="ECO:0000313" key="4">
    <source>
        <dbReference type="Proteomes" id="UP001583193"/>
    </source>
</evidence>
<evidence type="ECO:0000313" key="3">
    <source>
        <dbReference type="EMBL" id="KAL1865439.1"/>
    </source>
</evidence>
<protein>
    <submittedName>
        <fullName evidence="3">UV-damaged DNA-binding protein rad7</fullName>
    </submittedName>
</protein>